<protein>
    <submittedName>
        <fullName evidence="1">Uncharacterized protein</fullName>
    </submittedName>
</protein>
<gene>
    <name evidence="1" type="ORF">CLV32_4037</name>
</gene>
<dbReference type="EMBL" id="SNWM01000005">
    <property type="protein sequence ID" value="TDO20277.1"/>
    <property type="molecule type" value="Genomic_DNA"/>
</dbReference>
<name>A0A4R6IF63_9SPHI</name>
<sequence length="60" mass="7269">MLFDDMQIFPSRFEEENNINYFTYTVLSPHSPLRFEEENNINYFTRTVSLPNLAFSMWPN</sequence>
<evidence type="ECO:0000313" key="2">
    <source>
        <dbReference type="Proteomes" id="UP000295499"/>
    </source>
</evidence>
<accession>A0A4R6IF63</accession>
<reference evidence="1 2" key="1">
    <citation type="submission" date="2019-03" db="EMBL/GenBank/DDBJ databases">
        <title>Genomic Encyclopedia of Archaeal and Bacterial Type Strains, Phase II (KMG-II): from individual species to whole genera.</title>
        <authorList>
            <person name="Goeker M."/>
        </authorList>
    </citation>
    <scope>NUCLEOTIDE SEQUENCE [LARGE SCALE GENOMIC DNA]</scope>
    <source>
        <strain evidence="1 2">DSM 19034</strain>
    </source>
</reference>
<organism evidence="1 2">
    <name type="scientific">Pedobacter duraquae</name>
    <dbReference type="NCBI Taxonomy" id="425511"/>
    <lineage>
        <taxon>Bacteria</taxon>
        <taxon>Pseudomonadati</taxon>
        <taxon>Bacteroidota</taxon>
        <taxon>Sphingobacteriia</taxon>
        <taxon>Sphingobacteriales</taxon>
        <taxon>Sphingobacteriaceae</taxon>
        <taxon>Pedobacter</taxon>
    </lineage>
</organism>
<comment type="caution">
    <text evidence="1">The sequence shown here is derived from an EMBL/GenBank/DDBJ whole genome shotgun (WGS) entry which is preliminary data.</text>
</comment>
<dbReference type="Proteomes" id="UP000295499">
    <property type="component" value="Unassembled WGS sequence"/>
</dbReference>
<dbReference type="AlphaFoldDB" id="A0A4R6IF63"/>
<proteinExistence type="predicted"/>
<evidence type="ECO:0000313" key="1">
    <source>
        <dbReference type="EMBL" id="TDO20277.1"/>
    </source>
</evidence>
<keyword evidence="2" id="KW-1185">Reference proteome</keyword>